<reference evidence="1" key="2">
    <citation type="submission" date="2025-08" db="UniProtKB">
        <authorList>
            <consortium name="Ensembl"/>
        </authorList>
    </citation>
    <scope>IDENTIFICATION</scope>
</reference>
<evidence type="ECO:0000313" key="2">
    <source>
        <dbReference type="Proteomes" id="UP000233100"/>
    </source>
</evidence>
<evidence type="ECO:0000313" key="1">
    <source>
        <dbReference type="Ensembl" id="ENSMFAP00000054608.1"/>
    </source>
</evidence>
<reference evidence="1 2" key="1">
    <citation type="submission" date="2013-03" db="EMBL/GenBank/DDBJ databases">
        <authorList>
            <person name="Warren W."/>
            <person name="Wilson R.K."/>
        </authorList>
    </citation>
    <scope>NUCLEOTIDE SEQUENCE</scope>
</reference>
<sequence length="55" mass="6433">QMILPLQPPNLWRALPPTRPLWLRNYSPFQKLCVNIVLCIYISPQNRSTCLSLPK</sequence>
<organism evidence="1 2">
    <name type="scientific">Macaca fascicularis</name>
    <name type="common">Crab-eating macaque</name>
    <name type="synonym">Cynomolgus monkey</name>
    <dbReference type="NCBI Taxonomy" id="9541"/>
    <lineage>
        <taxon>Eukaryota</taxon>
        <taxon>Metazoa</taxon>
        <taxon>Chordata</taxon>
        <taxon>Craniata</taxon>
        <taxon>Vertebrata</taxon>
        <taxon>Euteleostomi</taxon>
        <taxon>Mammalia</taxon>
        <taxon>Eutheria</taxon>
        <taxon>Euarchontoglires</taxon>
        <taxon>Primates</taxon>
        <taxon>Haplorrhini</taxon>
        <taxon>Catarrhini</taxon>
        <taxon>Cercopithecidae</taxon>
        <taxon>Cercopithecinae</taxon>
        <taxon>Macaca</taxon>
    </lineage>
</organism>
<dbReference type="Ensembl" id="ENSMFAT00000089208.1">
    <property type="protein sequence ID" value="ENSMFAP00000054608.1"/>
    <property type="gene ID" value="ENSMFAG00000064101.1"/>
</dbReference>
<dbReference type="GeneTree" id="ENSGT00970000194258"/>
<proteinExistence type="predicted"/>
<reference evidence="1" key="3">
    <citation type="submission" date="2025-09" db="UniProtKB">
        <authorList>
            <consortium name="Ensembl"/>
        </authorList>
    </citation>
    <scope>IDENTIFICATION</scope>
</reference>
<keyword evidence="2" id="KW-1185">Reference proteome</keyword>
<dbReference type="AlphaFoldDB" id="A0A7N9CVC2"/>
<dbReference type="Proteomes" id="UP000233100">
    <property type="component" value="Chromosome X"/>
</dbReference>
<name>A0A7N9CVC2_MACFA</name>
<accession>A0A7N9CVC2</accession>
<protein>
    <submittedName>
        <fullName evidence="1">Uncharacterized protein</fullName>
    </submittedName>
</protein>